<proteinExistence type="inferred from homology"/>
<dbReference type="SUPFAM" id="SSF53756">
    <property type="entry name" value="UDP-Glycosyltransferase/glycogen phosphorylase"/>
    <property type="match status" value="1"/>
</dbReference>
<keyword evidence="4" id="KW-0808">Transferase</keyword>
<evidence type="ECO:0000256" key="2">
    <source>
        <dbReference type="ARBA" id="ARBA00012544"/>
    </source>
</evidence>
<sequence>MLSKADLLDRDVMRNAVGNVLDDEKYRKAAHRIRNLLAKRPFPAELELIKTVELAAEFGEMPELRVAGRKLGVIAYYNLDLILLLLFVSAASVSFLILLIYRLFAIIPLSVKVKAE</sequence>
<evidence type="ECO:0000256" key="4">
    <source>
        <dbReference type="ARBA" id="ARBA00022679"/>
    </source>
</evidence>
<feature type="transmembrane region" description="Helical" evidence="5">
    <location>
        <begin position="81"/>
        <end position="104"/>
    </location>
</feature>
<evidence type="ECO:0000313" key="7">
    <source>
        <dbReference type="Proteomes" id="UP000053660"/>
    </source>
</evidence>
<evidence type="ECO:0000256" key="5">
    <source>
        <dbReference type="SAM" id="Phobius"/>
    </source>
</evidence>
<keyword evidence="5" id="KW-1133">Transmembrane helix</keyword>
<dbReference type="EMBL" id="KN591522">
    <property type="protein sequence ID" value="KHJ81286.1"/>
    <property type="molecule type" value="Genomic_DNA"/>
</dbReference>
<reference evidence="6 7" key="1">
    <citation type="submission" date="2014-03" db="EMBL/GenBank/DDBJ databases">
        <title>Draft genome of the hookworm Oesophagostomum dentatum.</title>
        <authorList>
            <person name="Mitreva M."/>
        </authorList>
    </citation>
    <scope>NUCLEOTIDE SEQUENCE [LARGE SCALE GENOMIC DNA]</scope>
    <source>
        <strain evidence="6 7">OD-Hann</strain>
    </source>
</reference>
<dbReference type="Proteomes" id="UP000053660">
    <property type="component" value="Unassembled WGS sequence"/>
</dbReference>
<dbReference type="PANTHER" id="PTHR48043:SF23">
    <property type="entry name" value="UDP-GLUCURONOSYLTRANSFERASE"/>
    <property type="match status" value="1"/>
</dbReference>
<protein>
    <recommendedName>
        <fullName evidence="2">glucuronosyltransferase</fullName>
        <ecNumber evidence="2">2.4.1.17</ecNumber>
    </recommendedName>
</protein>
<keyword evidence="7" id="KW-1185">Reference proteome</keyword>
<organism evidence="6 7">
    <name type="scientific">Oesophagostomum dentatum</name>
    <name type="common">Nodular worm</name>
    <dbReference type="NCBI Taxonomy" id="61180"/>
    <lineage>
        <taxon>Eukaryota</taxon>
        <taxon>Metazoa</taxon>
        <taxon>Ecdysozoa</taxon>
        <taxon>Nematoda</taxon>
        <taxon>Chromadorea</taxon>
        <taxon>Rhabditida</taxon>
        <taxon>Rhabditina</taxon>
        <taxon>Rhabditomorpha</taxon>
        <taxon>Strongyloidea</taxon>
        <taxon>Strongylidae</taxon>
        <taxon>Oesophagostomum</taxon>
    </lineage>
</organism>
<evidence type="ECO:0000256" key="3">
    <source>
        <dbReference type="ARBA" id="ARBA00022676"/>
    </source>
</evidence>
<dbReference type="OrthoDB" id="5835829at2759"/>
<dbReference type="InterPro" id="IPR050271">
    <property type="entry name" value="UDP-glycosyltransferase"/>
</dbReference>
<dbReference type="PANTHER" id="PTHR48043">
    <property type="entry name" value="EG:EG0003.4 PROTEIN-RELATED"/>
    <property type="match status" value="1"/>
</dbReference>
<evidence type="ECO:0000313" key="6">
    <source>
        <dbReference type="EMBL" id="KHJ81286.1"/>
    </source>
</evidence>
<dbReference type="EC" id="2.4.1.17" evidence="2"/>
<gene>
    <name evidence="6" type="ORF">OESDEN_19028</name>
</gene>
<name>A0A0B1SBM0_OESDE</name>
<keyword evidence="5" id="KW-0472">Membrane</keyword>
<keyword evidence="3" id="KW-0328">Glycosyltransferase</keyword>
<evidence type="ECO:0000256" key="1">
    <source>
        <dbReference type="ARBA" id="ARBA00009995"/>
    </source>
</evidence>
<comment type="similarity">
    <text evidence="1">Belongs to the UDP-glycosyltransferase family.</text>
</comment>
<keyword evidence="5" id="KW-0812">Transmembrane</keyword>
<dbReference type="AlphaFoldDB" id="A0A0B1SBM0"/>
<accession>A0A0B1SBM0</accession>
<dbReference type="GO" id="GO:0015020">
    <property type="term" value="F:glucuronosyltransferase activity"/>
    <property type="evidence" value="ECO:0007669"/>
    <property type="project" value="UniProtKB-EC"/>
</dbReference>